<feature type="transmembrane region" description="Helical" evidence="1">
    <location>
        <begin position="79"/>
        <end position="96"/>
    </location>
</feature>
<accession>A0ABM7UK89</accession>
<evidence type="ECO:0000259" key="2">
    <source>
        <dbReference type="Pfam" id="PF09925"/>
    </source>
</evidence>
<dbReference type="Proteomes" id="UP000245263">
    <property type="component" value="Chromosome 1"/>
</dbReference>
<dbReference type="Pfam" id="PF09925">
    <property type="entry name" value="DUF2157"/>
    <property type="match status" value="1"/>
</dbReference>
<feature type="transmembrane region" description="Helical" evidence="1">
    <location>
        <begin position="216"/>
        <end position="235"/>
    </location>
</feature>
<name>A0ABM7UK89_9LEPT</name>
<feature type="transmembrane region" description="Helical" evidence="1">
    <location>
        <begin position="23"/>
        <end position="43"/>
    </location>
</feature>
<gene>
    <name evidence="3" type="ORF">LPTSP3_g22090</name>
</gene>
<proteinExistence type="predicted"/>
<protein>
    <submittedName>
        <fullName evidence="3">Membrane protein</fullName>
    </submittedName>
</protein>
<evidence type="ECO:0000256" key="1">
    <source>
        <dbReference type="SAM" id="Phobius"/>
    </source>
</evidence>
<dbReference type="InterPro" id="IPR018677">
    <property type="entry name" value="DUF2157"/>
</dbReference>
<evidence type="ECO:0000313" key="4">
    <source>
        <dbReference type="Proteomes" id="UP000245263"/>
    </source>
</evidence>
<dbReference type="EMBL" id="AP025028">
    <property type="protein sequence ID" value="BDA79279.1"/>
    <property type="molecule type" value="Genomic_DNA"/>
</dbReference>
<evidence type="ECO:0000313" key="3">
    <source>
        <dbReference type="EMBL" id="BDA79279.1"/>
    </source>
</evidence>
<keyword evidence="1" id="KW-0472">Membrane</keyword>
<keyword evidence="4" id="KW-1185">Reference proteome</keyword>
<feature type="transmembrane region" description="Helical" evidence="1">
    <location>
        <begin position="108"/>
        <end position="135"/>
    </location>
</feature>
<sequence length="304" mass="34796">MLLERKSTDLPNLSDWSDFGKRFLLVFGALFFLAGVIFFFAFNWNGLHRYSKLSLVALGMIAINIAYTRNFEKLWVRELLGALAFFFVGQILLVFGQIYQTGANAYDLFFGWAVFSVLLVAISGSSVVWFLWILLLNITFDLYWEQVLRFTPPVWAVYSAFVLNLAAISIYEFWTRLKAQKERSSWFSPLILVIALGWLNYGTNQAIFFLREDGQIALPYILITIVGLAGLYTFYRFFIYDLACLSFTLLSGLGFVFSLYIKYLTGGDTVGDSFLGFFIIMGLTTGMVMHLLQIRKEHSSEESK</sequence>
<keyword evidence="1" id="KW-1133">Transmembrane helix</keyword>
<feature type="transmembrane region" description="Helical" evidence="1">
    <location>
        <begin position="50"/>
        <end position="67"/>
    </location>
</feature>
<keyword evidence="1" id="KW-0812">Transmembrane</keyword>
<feature type="transmembrane region" description="Helical" evidence="1">
    <location>
        <begin position="273"/>
        <end position="292"/>
    </location>
</feature>
<feature type="transmembrane region" description="Helical" evidence="1">
    <location>
        <begin position="242"/>
        <end position="261"/>
    </location>
</feature>
<reference evidence="3 4" key="1">
    <citation type="submission" date="2021-08" db="EMBL/GenBank/DDBJ databases">
        <title>Complete genome sequence of Leptospira kobayashii strain E30.</title>
        <authorList>
            <person name="Nakao R."/>
            <person name="Nakamura S."/>
            <person name="Masuzawa T."/>
            <person name="Koizumi N."/>
        </authorList>
    </citation>
    <scope>NUCLEOTIDE SEQUENCE [LARGE SCALE GENOMIC DNA]</scope>
    <source>
        <strain evidence="3 4">E30</strain>
    </source>
</reference>
<feature type="transmembrane region" description="Helical" evidence="1">
    <location>
        <begin position="186"/>
        <end position="210"/>
    </location>
</feature>
<organism evidence="3 4">
    <name type="scientific">Leptospira kobayashii</name>
    <dbReference type="NCBI Taxonomy" id="1917830"/>
    <lineage>
        <taxon>Bacteria</taxon>
        <taxon>Pseudomonadati</taxon>
        <taxon>Spirochaetota</taxon>
        <taxon>Spirochaetia</taxon>
        <taxon>Leptospirales</taxon>
        <taxon>Leptospiraceae</taxon>
        <taxon>Leptospira</taxon>
    </lineage>
</organism>
<feature type="transmembrane region" description="Helical" evidence="1">
    <location>
        <begin position="155"/>
        <end position="174"/>
    </location>
</feature>
<feature type="domain" description="DUF2157" evidence="2">
    <location>
        <begin position="21"/>
        <end position="129"/>
    </location>
</feature>
<dbReference type="RefSeq" id="WP_109019307.1">
    <property type="nucleotide sequence ID" value="NZ_AP025028.1"/>
</dbReference>